<comment type="caution">
    <text evidence="1">The sequence shown here is derived from an EMBL/GenBank/DDBJ whole genome shotgun (WGS) entry which is preliminary data.</text>
</comment>
<dbReference type="PANTHER" id="PTHR30032:SF4">
    <property type="entry name" value="AMIDASE ENHANCER"/>
    <property type="match status" value="1"/>
</dbReference>
<evidence type="ECO:0000313" key="2">
    <source>
        <dbReference type="Proteomes" id="UP001564657"/>
    </source>
</evidence>
<organism evidence="1 2">
    <name type="scientific">Clostridium moutaii</name>
    <dbReference type="NCBI Taxonomy" id="3240932"/>
    <lineage>
        <taxon>Bacteria</taxon>
        <taxon>Bacillati</taxon>
        <taxon>Bacillota</taxon>
        <taxon>Clostridia</taxon>
        <taxon>Eubacteriales</taxon>
        <taxon>Clostridiaceae</taxon>
        <taxon>Clostridium</taxon>
    </lineage>
</organism>
<dbReference type="InterPro" id="IPR051922">
    <property type="entry name" value="Bact_Sporulation_Assoc"/>
</dbReference>
<dbReference type="Proteomes" id="UP001564657">
    <property type="component" value="Unassembled WGS sequence"/>
</dbReference>
<proteinExistence type="predicted"/>
<protein>
    <submittedName>
        <fullName evidence="1">Uncharacterized protein</fullName>
    </submittedName>
</protein>
<keyword evidence="2" id="KW-1185">Reference proteome</keyword>
<reference evidence="1 2" key="1">
    <citation type="submission" date="2024-08" db="EMBL/GenBank/DDBJ databases">
        <title>Clostridium lapicellarii sp. nov., and Clostridium renhuaiense sp. nov., two species isolated from the mud in a fermentation cellar used for producing sauce-flavour Chinese liquors.</title>
        <authorList>
            <person name="Yang F."/>
            <person name="Wang H."/>
            <person name="Chen L.Q."/>
            <person name="Zhou N."/>
            <person name="Lu J.J."/>
            <person name="Pu X.X."/>
            <person name="Wan B."/>
            <person name="Wang L."/>
            <person name="Liu S.J."/>
        </authorList>
    </citation>
    <scope>NUCLEOTIDE SEQUENCE [LARGE SCALE GENOMIC DNA]</scope>
    <source>
        <strain evidence="1 2">MT-5</strain>
    </source>
</reference>
<dbReference type="PANTHER" id="PTHR30032">
    <property type="entry name" value="N-ACETYLMURAMOYL-L-ALANINE AMIDASE-RELATED"/>
    <property type="match status" value="1"/>
</dbReference>
<sequence>MSVNNSFIYPAIDTANTTRVLGYNAIEFNTYVTKIIYPSPEVEWRPNAVILVPLTTYHFGLLASPIIHFPINAPLIFTNPNYLLPETFSEIIRLSPTGKNVPAKVIIVGPISSTVEMELRNIGLSTIRVGGYDPIFTAGEALEFRYWIPSESKEGMENIMVVPVESPTECIHAAYFSAHMGVPILFSYRDKLPEITRQKLNKYKDRNVFIISSTHGISDQVLNEIKNIMKGKVDRIDGNTPFECTVNFARYYSPEGNFGWNINTRDGWSFSFGTPKDWSYCLSACIFAHLAKHTPLLFVKPDRVPEIIKSYVLSLNPMEKHPPKPPFMHGYILGGYDRISHKAQVELEKVLILRAEH</sequence>
<accession>A0ABV4BU84</accession>
<dbReference type="RefSeq" id="WP_369705671.1">
    <property type="nucleotide sequence ID" value="NZ_JBGEWD010000025.1"/>
</dbReference>
<dbReference type="EMBL" id="JBGEWD010000025">
    <property type="protein sequence ID" value="MEY8001777.1"/>
    <property type="molecule type" value="Genomic_DNA"/>
</dbReference>
<evidence type="ECO:0000313" key="1">
    <source>
        <dbReference type="EMBL" id="MEY8001777.1"/>
    </source>
</evidence>
<gene>
    <name evidence="1" type="ORF">AB8U03_16565</name>
</gene>
<name>A0ABV4BU84_9CLOT</name>